<sequence>MASATKSDEYQKIFHWAETQENGAIPSFNTRKNDPYQYQAGFGNSFSSEAVPGTLPQGQNNPRHVRFGLYAEQITATAFVAPRHVNKKAWLYRVRPAVAHNGFVDIPQNTAAESNYLLSNPNVHISPTQLAWKPMDIPESGSIDFVAALKSIAGSGEPTLGEGLAVHVYTANTNMTQRAFVNADGDFLIVPQQGALDVQTEFGKMFVQPGEIVVIQKGIRFRVELPDGPSRGYVLEIWGSSFELPELGPLGANGLANARDFLTPEAFYEVKKEPWQIIFKVCGKEFKSTQDHSPFDVVAWHGNYVCVVKLFIPCRNTVPADTHEVPFKYDLTKFVNVGSISVDHIDPSIFCVLTAKSRNPTAPLADFLIFSPRWDVASHTYRPPYFHRNAASELMGLIYGDYGGRSDDFRPGSISYECGMVPHGVAYEQFKQATECEPPVMQISTGSVAFMFESSRAFTITDYAWTSDKKHEHEPTLWNDLADHFSAHLDQVEKLVAETKAR</sequence>
<dbReference type="GO" id="GO:0006572">
    <property type="term" value="P:L-tyrosine catabolic process"/>
    <property type="evidence" value="ECO:0007669"/>
    <property type="project" value="UniProtKB-KW"/>
</dbReference>
<dbReference type="OMA" id="PGTIPHG"/>
<evidence type="ECO:0000256" key="9">
    <source>
        <dbReference type="ARBA" id="ARBA00023004"/>
    </source>
</evidence>
<dbReference type="Pfam" id="PF20510">
    <property type="entry name" value="HgmA_N"/>
    <property type="match status" value="1"/>
</dbReference>
<feature type="active site" description="Proton acceptor" evidence="11">
    <location>
        <position position="344"/>
    </location>
</feature>
<dbReference type="UniPathway" id="UPA00139">
    <property type="reaction ID" value="UER00339"/>
</dbReference>
<evidence type="ECO:0000256" key="8">
    <source>
        <dbReference type="ARBA" id="ARBA00023002"/>
    </source>
</evidence>
<evidence type="ECO:0000256" key="1">
    <source>
        <dbReference type="ARBA" id="ARBA00001962"/>
    </source>
</evidence>
<dbReference type="EMBL" id="GL698479">
    <property type="protein sequence ID" value="EFY91848.1"/>
    <property type="molecule type" value="Genomic_DNA"/>
</dbReference>
<dbReference type="InterPro" id="IPR011051">
    <property type="entry name" value="RmlC_Cupin_sf"/>
</dbReference>
<evidence type="ECO:0000256" key="7">
    <source>
        <dbReference type="ARBA" id="ARBA00022964"/>
    </source>
</evidence>
<evidence type="ECO:0000256" key="12">
    <source>
        <dbReference type="PIRSR" id="PIRSR605708-2"/>
    </source>
</evidence>
<dbReference type="GO" id="GO:0005737">
    <property type="term" value="C:cytoplasm"/>
    <property type="evidence" value="ECO:0007669"/>
    <property type="project" value="TreeGrafter"/>
</dbReference>
<name>E9DWY5_METAQ</name>
<dbReference type="HOGENOM" id="CLU_027174_0_1_1"/>
<feature type="domain" description="Homogentisate 1,2-dioxygenase N-terminal" evidence="14">
    <location>
        <begin position="37"/>
        <end position="305"/>
    </location>
</feature>
<evidence type="ECO:0000256" key="4">
    <source>
        <dbReference type="ARBA" id="ARBA00013127"/>
    </source>
</evidence>
<keyword evidence="16" id="KW-1185">Reference proteome</keyword>
<dbReference type="SUPFAM" id="SSF51182">
    <property type="entry name" value="RmlC-like cupins"/>
    <property type="match status" value="1"/>
</dbReference>
<evidence type="ECO:0000256" key="5">
    <source>
        <dbReference type="ARBA" id="ARBA00022723"/>
    </source>
</evidence>
<comment type="pathway">
    <text evidence="2">Amino-acid degradation; L-phenylalanine degradation; acetoacetate and fumarate from L-phenylalanine: step 4/6.</text>
</comment>
<keyword evidence="9 12" id="KW-0408">Iron</keyword>
<evidence type="ECO:0000259" key="14">
    <source>
        <dbReference type="Pfam" id="PF20510"/>
    </source>
</evidence>
<evidence type="ECO:0000256" key="11">
    <source>
        <dbReference type="PIRSR" id="PIRSR605708-1"/>
    </source>
</evidence>
<feature type="binding site" evidence="12">
    <location>
        <position position="423"/>
    </location>
    <ligand>
        <name>homogentisate</name>
        <dbReference type="ChEBI" id="CHEBI:16169"/>
    </ligand>
</feature>
<feature type="binding site" evidence="12">
    <location>
        <position position="387"/>
    </location>
    <ligand>
        <name>Fe cation</name>
        <dbReference type="ChEBI" id="CHEBI:24875"/>
    </ligand>
</feature>
<dbReference type="InterPro" id="IPR046452">
    <property type="entry name" value="HgmA_N"/>
</dbReference>
<keyword evidence="8" id="KW-0560">Oxidoreductase</keyword>
<feature type="binding site" evidence="12">
    <location>
        <position position="423"/>
    </location>
    <ligand>
        <name>Fe cation</name>
        <dbReference type="ChEBI" id="CHEBI:24875"/>
    </ligand>
</feature>
<dbReference type="InterPro" id="IPR005708">
    <property type="entry name" value="Homogentis_dOase"/>
</dbReference>
<dbReference type="PANTHER" id="PTHR11056:SF4">
    <property type="entry name" value="HOMOGENTISATE 1,2-DIOXYGENASE"/>
    <property type="match status" value="1"/>
</dbReference>
<evidence type="ECO:0000256" key="10">
    <source>
        <dbReference type="ARBA" id="ARBA00023232"/>
    </source>
</evidence>
<evidence type="ECO:0000256" key="6">
    <source>
        <dbReference type="ARBA" id="ARBA00022878"/>
    </source>
</evidence>
<dbReference type="InterPro" id="IPR046451">
    <property type="entry name" value="HgmA_C"/>
</dbReference>
<evidence type="ECO:0000313" key="16">
    <source>
        <dbReference type="Proteomes" id="UP000002499"/>
    </source>
</evidence>
<dbReference type="Proteomes" id="UP000002499">
    <property type="component" value="Unassembled WGS sequence"/>
</dbReference>
<evidence type="ECO:0000259" key="13">
    <source>
        <dbReference type="Pfam" id="PF04209"/>
    </source>
</evidence>
<dbReference type="GO" id="GO:0004411">
    <property type="term" value="F:homogentisate 1,2-dioxygenase activity"/>
    <property type="evidence" value="ECO:0007669"/>
    <property type="project" value="UniProtKB-EC"/>
</dbReference>
<comment type="similarity">
    <text evidence="3">Belongs to the homogentisate dioxygenase family.</text>
</comment>
<dbReference type="InterPro" id="IPR014710">
    <property type="entry name" value="RmlC-like_jellyroll"/>
</dbReference>
<protein>
    <recommendedName>
        <fullName evidence="4">homogentisate 1,2-dioxygenase</fullName>
        <ecNumber evidence="4">1.13.11.5</ecNumber>
    </recommendedName>
</protein>
<feature type="binding site" evidence="12">
    <location>
        <position position="393"/>
    </location>
    <ligand>
        <name>Fe cation</name>
        <dbReference type="ChEBI" id="CHEBI:24875"/>
    </ligand>
</feature>
<dbReference type="EC" id="1.13.11.5" evidence="4"/>
<evidence type="ECO:0000256" key="3">
    <source>
        <dbReference type="ARBA" id="ARBA00007757"/>
    </source>
</evidence>
<comment type="cofactor">
    <cofactor evidence="1 12">
        <name>Fe cation</name>
        <dbReference type="ChEBI" id="CHEBI:24875"/>
    </cofactor>
</comment>
<keyword evidence="10" id="KW-0585">Phenylalanine catabolism</keyword>
<dbReference type="Pfam" id="PF04209">
    <property type="entry name" value="HgmA_C"/>
    <property type="match status" value="1"/>
</dbReference>
<keyword evidence="7 15" id="KW-0223">Dioxygenase</keyword>
<dbReference type="eggNOG" id="KOG1417">
    <property type="taxonomic scope" value="Eukaryota"/>
</dbReference>
<dbReference type="GO" id="GO:0046872">
    <property type="term" value="F:metal ion binding"/>
    <property type="evidence" value="ECO:0007669"/>
    <property type="project" value="UniProtKB-KW"/>
</dbReference>
<dbReference type="InParanoid" id="E9DWY5"/>
<dbReference type="AlphaFoldDB" id="E9DWY5"/>
<dbReference type="GO" id="GO:0006559">
    <property type="term" value="P:L-phenylalanine catabolic process"/>
    <property type="evidence" value="ECO:0007669"/>
    <property type="project" value="UniProtKB-UniPathway"/>
</dbReference>
<gene>
    <name evidence="15" type="ORF">MAC_02133</name>
</gene>
<feature type="domain" description="Homogentisate 1,2-dioxygenase C-terminal" evidence="13">
    <location>
        <begin position="333"/>
        <end position="485"/>
    </location>
</feature>
<dbReference type="CDD" id="cd07000">
    <property type="entry name" value="cupin_HGO_N"/>
    <property type="match status" value="1"/>
</dbReference>
<reference evidence="15 16" key="1">
    <citation type="journal article" date="2011" name="PLoS Genet.">
        <title>Genome sequencing and comparative transcriptomics of the model entomopathogenic fungi Metarhizium anisopliae and M. acridum.</title>
        <authorList>
            <person name="Gao Q."/>
            <person name="Jin K."/>
            <person name="Ying S.H."/>
            <person name="Zhang Y."/>
            <person name="Xiao G."/>
            <person name="Shang Y."/>
            <person name="Duan Z."/>
            <person name="Hu X."/>
            <person name="Xie X.Q."/>
            <person name="Zhou G."/>
            <person name="Peng G."/>
            <person name="Luo Z."/>
            <person name="Huang W."/>
            <person name="Wang B."/>
            <person name="Fang W."/>
            <person name="Wang S."/>
            <person name="Zhong Y."/>
            <person name="Ma L.J."/>
            <person name="St Leger R.J."/>
            <person name="Zhao G.P."/>
            <person name="Pei Y."/>
            <person name="Feng M.G."/>
            <person name="Xia Y."/>
            <person name="Wang C."/>
        </authorList>
    </citation>
    <scope>NUCLEOTIDE SEQUENCE [LARGE SCALE GENOMIC DNA]</scope>
    <source>
        <strain evidence="15 16">CQMa 102</strain>
    </source>
</reference>
<keyword evidence="5 12" id="KW-0479">Metal-binding</keyword>
<evidence type="ECO:0000256" key="2">
    <source>
        <dbReference type="ARBA" id="ARBA00004704"/>
    </source>
</evidence>
<dbReference type="STRING" id="655827.E9DWY5"/>
<keyword evidence="6" id="KW-0828">Tyrosine catabolism</keyword>
<dbReference type="Gene3D" id="2.60.120.10">
    <property type="entry name" value="Jelly Rolls"/>
    <property type="match status" value="1"/>
</dbReference>
<organism evidence="16">
    <name type="scientific">Metarhizium acridum (strain CQMa 102)</name>
    <dbReference type="NCBI Taxonomy" id="655827"/>
    <lineage>
        <taxon>Eukaryota</taxon>
        <taxon>Fungi</taxon>
        <taxon>Dikarya</taxon>
        <taxon>Ascomycota</taxon>
        <taxon>Pezizomycotina</taxon>
        <taxon>Sordariomycetes</taxon>
        <taxon>Hypocreomycetidae</taxon>
        <taxon>Hypocreales</taxon>
        <taxon>Clavicipitaceae</taxon>
        <taxon>Metarhizium</taxon>
    </lineage>
</organism>
<evidence type="ECO:0000313" key="15">
    <source>
        <dbReference type="EMBL" id="EFY91848.1"/>
    </source>
</evidence>
<dbReference type="FunFam" id="2.60.120.10:FF:000034">
    <property type="entry name" value="Homogentisate 1,2-dioxygenase"/>
    <property type="match status" value="1"/>
</dbReference>
<dbReference type="OrthoDB" id="1689029at2759"/>
<dbReference type="PANTHER" id="PTHR11056">
    <property type="entry name" value="HOMOGENTISATE 1,2-DIOXYGENASE"/>
    <property type="match status" value="1"/>
</dbReference>
<proteinExistence type="inferred from homology"/>
<accession>E9DWY5</accession>
<feature type="binding site" evidence="12">
    <location>
        <position position="402"/>
    </location>
    <ligand>
        <name>homogentisate</name>
        <dbReference type="ChEBI" id="CHEBI:16169"/>
    </ligand>
</feature>